<accession>A0A9X2FME6</accession>
<organism evidence="2 3">
    <name type="scientific">Limimaricola litoreus</name>
    <dbReference type="NCBI Taxonomy" id="2955316"/>
    <lineage>
        <taxon>Bacteria</taxon>
        <taxon>Pseudomonadati</taxon>
        <taxon>Pseudomonadota</taxon>
        <taxon>Alphaproteobacteria</taxon>
        <taxon>Rhodobacterales</taxon>
        <taxon>Paracoccaceae</taxon>
        <taxon>Limimaricola</taxon>
    </lineage>
</organism>
<dbReference type="EMBL" id="JAMYXC010000018">
    <property type="protein sequence ID" value="MCP1167141.1"/>
    <property type="molecule type" value="Genomic_DNA"/>
</dbReference>
<proteinExistence type="predicted"/>
<feature type="compositionally biased region" description="Basic and acidic residues" evidence="1">
    <location>
        <begin position="64"/>
        <end position="77"/>
    </location>
</feature>
<evidence type="ECO:0000313" key="2">
    <source>
        <dbReference type="EMBL" id="MCP1167141.1"/>
    </source>
</evidence>
<sequence length="230" mass="26144">MTRETTTAAMKRRPGGARRCFDIASEILKLLIRLLARIFGWPIRAMSYLTGGGSRSGRGGTHSADQERAQRRAEMEHPQPTPGDVPKSSTPERLVPIMKEYLRTTDSSRRACLARRLAEANVLPYLDRLTDDERSAFLLTPSSSLRKHFSGQLYSRTLPAWDPHEQVLVEEKLPDPARETIPVGTAVPQPRKRARFHDVGFEEILRHRTAQLMRRQRMTSEPGRGKHPDM</sequence>
<reference evidence="2" key="1">
    <citation type="submission" date="2022-06" db="EMBL/GenBank/DDBJ databases">
        <title>Limimaricola sediminis sp. nov., isolated from an intertidal sediment.</title>
        <authorList>
            <person name="Shao X."/>
        </authorList>
    </citation>
    <scope>NUCLEOTIDE SEQUENCE</scope>
    <source>
        <strain evidence="2">ASW11-118</strain>
    </source>
</reference>
<dbReference type="RefSeq" id="WP_253328997.1">
    <property type="nucleotide sequence ID" value="NZ_JAMYXC010000018.1"/>
</dbReference>
<feature type="compositionally biased region" description="Gly residues" evidence="1">
    <location>
        <begin position="51"/>
        <end position="60"/>
    </location>
</feature>
<keyword evidence="3" id="KW-1185">Reference proteome</keyword>
<dbReference type="Proteomes" id="UP001139477">
    <property type="component" value="Unassembled WGS sequence"/>
</dbReference>
<comment type="caution">
    <text evidence="2">The sequence shown here is derived from an EMBL/GenBank/DDBJ whole genome shotgun (WGS) entry which is preliminary data.</text>
</comment>
<evidence type="ECO:0000313" key="3">
    <source>
        <dbReference type="Proteomes" id="UP001139477"/>
    </source>
</evidence>
<feature type="region of interest" description="Disordered" evidence="1">
    <location>
        <begin position="51"/>
        <end position="93"/>
    </location>
</feature>
<gene>
    <name evidence="2" type="ORF">NHG85_01130</name>
</gene>
<dbReference type="AlphaFoldDB" id="A0A9X2FME6"/>
<name>A0A9X2FME6_9RHOB</name>
<protein>
    <submittedName>
        <fullName evidence="2">Uncharacterized protein</fullName>
    </submittedName>
</protein>
<evidence type="ECO:0000256" key="1">
    <source>
        <dbReference type="SAM" id="MobiDB-lite"/>
    </source>
</evidence>